<accession>A0ABN2TC21</accession>
<keyword evidence="2" id="KW-1133">Transmembrane helix</keyword>
<gene>
    <name evidence="3" type="ORF">GCM10009838_83400</name>
</gene>
<dbReference type="EMBL" id="BAAAQM010000082">
    <property type="protein sequence ID" value="GAA2004538.1"/>
    <property type="molecule type" value="Genomic_DNA"/>
</dbReference>
<evidence type="ECO:0000256" key="1">
    <source>
        <dbReference type="SAM" id="MobiDB-lite"/>
    </source>
</evidence>
<comment type="caution">
    <text evidence="3">The sequence shown here is derived from an EMBL/GenBank/DDBJ whole genome shotgun (WGS) entry which is preliminary data.</text>
</comment>
<feature type="transmembrane region" description="Helical" evidence="2">
    <location>
        <begin position="157"/>
        <end position="179"/>
    </location>
</feature>
<dbReference type="RefSeq" id="WP_344662761.1">
    <property type="nucleotide sequence ID" value="NZ_BAAAQM010000082.1"/>
</dbReference>
<feature type="transmembrane region" description="Helical" evidence="2">
    <location>
        <begin position="101"/>
        <end position="119"/>
    </location>
</feature>
<sequence>MSTQETRDRMASRAPEARARTAGPAAAPLSVKAAATLAVLAAASTIAYAVLALANGRSMLRDMANSLLAGQLGDARSMGLDLGPLIDDAVNSEYHVLQDRAYIGIVIALVYLALCTPIVRGARKLRIAGTVFLALPVIMAFADLGDDTPTVLHALDGVELACAVLTAVALWLPASNAYVRARRS</sequence>
<organism evidence="3 4">
    <name type="scientific">Catenulispora subtropica</name>
    <dbReference type="NCBI Taxonomy" id="450798"/>
    <lineage>
        <taxon>Bacteria</taxon>
        <taxon>Bacillati</taxon>
        <taxon>Actinomycetota</taxon>
        <taxon>Actinomycetes</taxon>
        <taxon>Catenulisporales</taxon>
        <taxon>Catenulisporaceae</taxon>
        <taxon>Catenulispora</taxon>
    </lineage>
</organism>
<evidence type="ECO:0000256" key="2">
    <source>
        <dbReference type="SAM" id="Phobius"/>
    </source>
</evidence>
<dbReference type="Proteomes" id="UP001499854">
    <property type="component" value="Unassembled WGS sequence"/>
</dbReference>
<evidence type="ECO:0008006" key="5">
    <source>
        <dbReference type="Google" id="ProtNLM"/>
    </source>
</evidence>
<evidence type="ECO:0000313" key="3">
    <source>
        <dbReference type="EMBL" id="GAA2004538.1"/>
    </source>
</evidence>
<keyword evidence="2" id="KW-0472">Membrane</keyword>
<name>A0ABN2TC21_9ACTN</name>
<protein>
    <recommendedName>
        <fullName evidence="5">Integral membrane protein</fullName>
    </recommendedName>
</protein>
<feature type="transmembrane region" description="Helical" evidence="2">
    <location>
        <begin position="126"/>
        <end position="145"/>
    </location>
</feature>
<proteinExistence type="predicted"/>
<feature type="transmembrane region" description="Helical" evidence="2">
    <location>
        <begin position="33"/>
        <end position="54"/>
    </location>
</feature>
<evidence type="ECO:0000313" key="4">
    <source>
        <dbReference type="Proteomes" id="UP001499854"/>
    </source>
</evidence>
<keyword evidence="4" id="KW-1185">Reference proteome</keyword>
<feature type="compositionally biased region" description="Basic and acidic residues" evidence="1">
    <location>
        <begin position="1"/>
        <end position="19"/>
    </location>
</feature>
<feature type="region of interest" description="Disordered" evidence="1">
    <location>
        <begin position="1"/>
        <end position="21"/>
    </location>
</feature>
<reference evidence="3 4" key="1">
    <citation type="journal article" date="2019" name="Int. J. Syst. Evol. Microbiol.">
        <title>The Global Catalogue of Microorganisms (GCM) 10K type strain sequencing project: providing services to taxonomists for standard genome sequencing and annotation.</title>
        <authorList>
            <consortium name="The Broad Institute Genomics Platform"/>
            <consortium name="The Broad Institute Genome Sequencing Center for Infectious Disease"/>
            <person name="Wu L."/>
            <person name="Ma J."/>
        </authorList>
    </citation>
    <scope>NUCLEOTIDE SEQUENCE [LARGE SCALE GENOMIC DNA]</scope>
    <source>
        <strain evidence="3 4">JCM 16013</strain>
    </source>
</reference>
<keyword evidence="2" id="KW-0812">Transmembrane</keyword>